<dbReference type="Pfam" id="PF13358">
    <property type="entry name" value="DDE_3"/>
    <property type="match status" value="1"/>
</dbReference>
<dbReference type="InterPro" id="IPR038717">
    <property type="entry name" value="Tc1-like_DDE_dom"/>
</dbReference>
<dbReference type="Gene3D" id="3.30.420.10">
    <property type="entry name" value="Ribonuclease H-like superfamily/Ribonuclease H"/>
    <property type="match status" value="1"/>
</dbReference>
<dbReference type="RefSeq" id="WP_152124619.1">
    <property type="nucleotide sequence ID" value="NZ_WELI01000005.1"/>
</dbReference>
<reference evidence="2 3" key="1">
    <citation type="submission" date="2019-10" db="EMBL/GenBank/DDBJ databases">
        <title>Rudanella paleaurantiibacter sp. nov., isolated from sludge.</title>
        <authorList>
            <person name="Xu S.Q."/>
        </authorList>
    </citation>
    <scope>NUCLEOTIDE SEQUENCE [LARGE SCALE GENOMIC DNA]</scope>
    <source>
        <strain evidence="2 3">HX-22-17</strain>
    </source>
</reference>
<organism evidence="2 3">
    <name type="scientific">Rudanella paleaurantiibacter</name>
    <dbReference type="NCBI Taxonomy" id="2614655"/>
    <lineage>
        <taxon>Bacteria</taxon>
        <taxon>Pseudomonadati</taxon>
        <taxon>Bacteroidota</taxon>
        <taxon>Cytophagia</taxon>
        <taxon>Cytophagales</taxon>
        <taxon>Cytophagaceae</taxon>
        <taxon>Rudanella</taxon>
    </lineage>
</organism>
<dbReference type="InterPro" id="IPR036397">
    <property type="entry name" value="RNaseH_sf"/>
</dbReference>
<dbReference type="GO" id="GO:0003676">
    <property type="term" value="F:nucleic acid binding"/>
    <property type="evidence" value="ECO:0007669"/>
    <property type="project" value="InterPro"/>
</dbReference>
<evidence type="ECO:0000313" key="3">
    <source>
        <dbReference type="Proteomes" id="UP000488299"/>
    </source>
</evidence>
<dbReference type="AlphaFoldDB" id="A0A7J5TXZ2"/>
<keyword evidence="3" id="KW-1185">Reference proteome</keyword>
<evidence type="ECO:0000259" key="1">
    <source>
        <dbReference type="Pfam" id="PF13358"/>
    </source>
</evidence>
<proteinExistence type="predicted"/>
<evidence type="ECO:0000313" key="2">
    <source>
        <dbReference type="EMBL" id="KAB7730002.1"/>
    </source>
</evidence>
<gene>
    <name evidence="2" type="ORF">F5984_12510</name>
</gene>
<sequence length="185" mass="21947">MLLTLWVCGLIELYFADEVGFTQQPYVPYGWQKKHHPLLLPARTTTKRLNPLGLLRLDNHLTVYPSEKAFIVDSLTHFVQQGHPKPVTIVLDNSPIHRCQLVYNQLASWEEQDMYLFFLPAYSPHLNPIEILWRFIKYRWLKKVHYLSWSRLRKAIFAIIKSFGQEYRIDFTDLQSKNILQFNSA</sequence>
<dbReference type="Proteomes" id="UP000488299">
    <property type="component" value="Unassembled WGS sequence"/>
</dbReference>
<accession>A0A7J5TXZ2</accession>
<comment type="caution">
    <text evidence="2">The sequence shown here is derived from an EMBL/GenBank/DDBJ whole genome shotgun (WGS) entry which is preliminary data.</text>
</comment>
<protein>
    <recommendedName>
        <fullName evidence="1">Tc1-like transposase DDE domain-containing protein</fullName>
    </recommendedName>
</protein>
<dbReference type="EMBL" id="WELI01000005">
    <property type="protein sequence ID" value="KAB7730002.1"/>
    <property type="molecule type" value="Genomic_DNA"/>
</dbReference>
<name>A0A7J5TXZ2_9BACT</name>
<feature type="domain" description="Tc1-like transposase DDE" evidence="1">
    <location>
        <begin position="13"/>
        <end position="150"/>
    </location>
</feature>